<accession>A0A2P5E6L5</accession>
<feature type="chain" id="PRO_5015196831" evidence="1">
    <location>
        <begin position="28"/>
        <end position="102"/>
    </location>
</feature>
<evidence type="ECO:0000313" key="3">
    <source>
        <dbReference type="Proteomes" id="UP000237000"/>
    </source>
</evidence>
<proteinExistence type="predicted"/>
<evidence type="ECO:0000313" key="2">
    <source>
        <dbReference type="EMBL" id="PON81155.1"/>
    </source>
</evidence>
<protein>
    <submittedName>
        <fullName evidence="2">Uncharacterized protein</fullName>
    </submittedName>
</protein>
<feature type="signal peptide" evidence="1">
    <location>
        <begin position="1"/>
        <end position="27"/>
    </location>
</feature>
<evidence type="ECO:0000256" key="1">
    <source>
        <dbReference type="SAM" id="SignalP"/>
    </source>
</evidence>
<reference evidence="3" key="1">
    <citation type="submission" date="2016-06" db="EMBL/GenBank/DDBJ databases">
        <title>Parallel loss of symbiosis genes in relatives of nitrogen-fixing non-legume Parasponia.</title>
        <authorList>
            <person name="Van Velzen R."/>
            <person name="Holmer R."/>
            <person name="Bu F."/>
            <person name="Rutten L."/>
            <person name="Van Zeijl A."/>
            <person name="Liu W."/>
            <person name="Santuari L."/>
            <person name="Cao Q."/>
            <person name="Sharma T."/>
            <person name="Shen D."/>
            <person name="Roswanjaya Y."/>
            <person name="Wardhani T."/>
            <person name="Kalhor M.S."/>
            <person name="Jansen J."/>
            <person name="Van den Hoogen J."/>
            <person name="Gungor B."/>
            <person name="Hartog M."/>
            <person name="Hontelez J."/>
            <person name="Verver J."/>
            <person name="Yang W.-C."/>
            <person name="Schijlen E."/>
            <person name="Repin R."/>
            <person name="Schilthuizen M."/>
            <person name="Schranz E."/>
            <person name="Heidstra R."/>
            <person name="Miyata K."/>
            <person name="Fedorova E."/>
            <person name="Kohlen W."/>
            <person name="Bisseling T."/>
            <person name="Smit S."/>
            <person name="Geurts R."/>
        </authorList>
    </citation>
    <scope>NUCLEOTIDE SEQUENCE [LARGE SCALE GENOMIC DNA]</scope>
    <source>
        <strain evidence="3">cv. RG33-2</strain>
    </source>
</reference>
<organism evidence="2 3">
    <name type="scientific">Trema orientale</name>
    <name type="common">Charcoal tree</name>
    <name type="synonym">Celtis orientalis</name>
    <dbReference type="NCBI Taxonomy" id="63057"/>
    <lineage>
        <taxon>Eukaryota</taxon>
        <taxon>Viridiplantae</taxon>
        <taxon>Streptophyta</taxon>
        <taxon>Embryophyta</taxon>
        <taxon>Tracheophyta</taxon>
        <taxon>Spermatophyta</taxon>
        <taxon>Magnoliopsida</taxon>
        <taxon>eudicotyledons</taxon>
        <taxon>Gunneridae</taxon>
        <taxon>Pentapetalae</taxon>
        <taxon>rosids</taxon>
        <taxon>fabids</taxon>
        <taxon>Rosales</taxon>
        <taxon>Cannabaceae</taxon>
        <taxon>Trema</taxon>
    </lineage>
</organism>
<dbReference type="EMBL" id="JXTC01000223">
    <property type="protein sequence ID" value="PON81155.1"/>
    <property type="molecule type" value="Genomic_DNA"/>
</dbReference>
<comment type="caution">
    <text evidence="2">The sequence shown here is derived from an EMBL/GenBank/DDBJ whole genome shotgun (WGS) entry which is preliminary data.</text>
</comment>
<keyword evidence="3" id="KW-1185">Reference proteome</keyword>
<dbReference type="AlphaFoldDB" id="A0A2P5E6L5"/>
<sequence length="102" mass="11750">MITFPSHLHAAWNFLALLFDHFPPAAAAIIATTTDRTFFLTTCFSRLGFSSEALHQFPEICNVGLYDLRRKHVDYANLWFHQLGYHVRIFVNGQNFIMITSS</sequence>
<dbReference type="InParanoid" id="A0A2P5E6L5"/>
<dbReference type="Proteomes" id="UP000237000">
    <property type="component" value="Unassembled WGS sequence"/>
</dbReference>
<gene>
    <name evidence="2" type="ORF">TorRG33x02_230390</name>
</gene>
<dbReference type="OrthoDB" id="10330067at2759"/>
<keyword evidence="1" id="KW-0732">Signal</keyword>
<name>A0A2P5E6L5_TREOI</name>